<feature type="region of interest" description="Disordered" evidence="1">
    <location>
        <begin position="158"/>
        <end position="186"/>
    </location>
</feature>
<reference evidence="2" key="1">
    <citation type="journal article" date="2020" name="Stud. Mycol.">
        <title>101 Dothideomycetes genomes: a test case for predicting lifestyles and emergence of pathogens.</title>
        <authorList>
            <person name="Haridas S."/>
            <person name="Albert R."/>
            <person name="Binder M."/>
            <person name="Bloem J."/>
            <person name="Labutti K."/>
            <person name="Salamov A."/>
            <person name="Andreopoulos B."/>
            <person name="Baker S."/>
            <person name="Barry K."/>
            <person name="Bills G."/>
            <person name="Bluhm B."/>
            <person name="Cannon C."/>
            <person name="Castanera R."/>
            <person name="Culley D."/>
            <person name="Daum C."/>
            <person name="Ezra D."/>
            <person name="Gonzalez J."/>
            <person name="Henrissat B."/>
            <person name="Kuo A."/>
            <person name="Liang C."/>
            <person name="Lipzen A."/>
            <person name="Lutzoni F."/>
            <person name="Magnuson J."/>
            <person name="Mondo S."/>
            <person name="Nolan M."/>
            <person name="Ohm R."/>
            <person name="Pangilinan J."/>
            <person name="Park H.-J."/>
            <person name="Ramirez L."/>
            <person name="Alfaro M."/>
            <person name="Sun H."/>
            <person name="Tritt A."/>
            <person name="Yoshinaga Y."/>
            <person name="Zwiers L.-H."/>
            <person name="Turgeon B."/>
            <person name="Goodwin S."/>
            <person name="Spatafora J."/>
            <person name="Crous P."/>
            <person name="Grigoriev I."/>
        </authorList>
    </citation>
    <scope>NUCLEOTIDE SEQUENCE</scope>
    <source>
        <strain evidence="2">CBS 473.64</strain>
    </source>
</reference>
<keyword evidence="3" id="KW-1185">Reference proteome</keyword>
<evidence type="ECO:0000313" key="2">
    <source>
        <dbReference type="EMBL" id="KAF2642259.1"/>
    </source>
</evidence>
<feature type="region of interest" description="Disordered" evidence="1">
    <location>
        <begin position="26"/>
        <end position="46"/>
    </location>
</feature>
<organism evidence="2 3">
    <name type="scientific">Massarina eburnea CBS 473.64</name>
    <dbReference type="NCBI Taxonomy" id="1395130"/>
    <lineage>
        <taxon>Eukaryota</taxon>
        <taxon>Fungi</taxon>
        <taxon>Dikarya</taxon>
        <taxon>Ascomycota</taxon>
        <taxon>Pezizomycotina</taxon>
        <taxon>Dothideomycetes</taxon>
        <taxon>Pleosporomycetidae</taxon>
        <taxon>Pleosporales</taxon>
        <taxon>Massarineae</taxon>
        <taxon>Massarinaceae</taxon>
        <taxon>Massarina</taxon>
    </lineage>
</organism>
<feature type="region of interest" description="Disordered" evidence="1">
    <location>
        <begin position="59"/>
        <end position="122"/>
    </location>
</feature>
<name>A0A6A6S361_9PLEO</name>
<dbReference type="Proteomes" id="UP000799753">
    <property type="component" value="Unassembled WGS sequence"/>
</dbReference>
<gene>
    <name evidence="2" type="ORF">P280DRAFT_547773</name>
</gene>
<dbReference type="OrthoDB" id="3875902at2759"/>
<dbReference type="AlphaFoldDB" id="A0A6A6S361"/>
<protein>
    <submittedName>
        <fullName evidence="2">Uncharacterized protein</fullName>
    </submittedName>
</protein>
<evidence type="ECO:0000313" key="3">
    <source>
        <dbReference type="Proteomes" id="UP000799753"/>
    </source>
</evidence>
<proteinExistence type="predicted"/>
<evidence type="ECO:0000256" key="1">
    <source>
        <dbReference type="SAM" id="MobiDB-lite"/>
    </source>
</evidence>
<accession>A0A6A6S361</accession>
<dbReference type="EMBL" id="MU006781">
    <property type="protein sequence ID" value="KAF2642259.1"/>
    <property type="molecule type" value="Genomic_DNA"/>
</dbReference>
<sequence>MRHSLEGTSSLVGGTELARRYEFSSFLTPPAPESSKSSIKSNAGPDEILKAKRELLKSSLKSHNSAPDSLAVKFSIPQRLPTMPGIEQDAPIPPPKTPKIEGRQSTSLPERRPSITVTEGRRSLNLPTASGLETIQIASPHGYRPLRSAVRPAFTKRISTPELLSRKESGRSSAPPASHSRFSSAQALGAGSRVTSFQSTASAPAVLLTTPTPEPSQPPSQYNPLEHYVPCEITKCKKHYTPSLLGPTFYSPQQSNRLVRKKGLCVYHANQDLRLAENKVKMTWESMRQNAGRKTLGMIAAEFEIWSEEVRDERTMISDELEKRQTARILGSPKTGKSKKNTEDNEWDWRYFPRPCTRNTCGKRWYSPYDNRLYLFYHMLRPSGLIPLLSLCPTCAKDDVEDSEGRMESRKLDGGASVEWKQWCEQFKKDRMMEQEYWEQTQEKEVKGNSVVFVSASSGGGKKKEKKKLQKVVEKGEIGGVAEPGKKNKKLGKLKDICVVM</sequence>